<dbReference type="EMBL" id="GGEC01064515">
    <property type="protein sequence ID" value="MBX44999.1"/>
    <property type="molecule type" value="Transcribed_RNA"/>
</dbReference>
<proteinExistence type="predicted"/>
<name>A0A2P2NR90_RHIMU</name>
<evidence type="ECO:0000313" key="1">
    <source>
        <dbReference type="EMBL" id="MBX44999.1"/>
    </source>
</evidence>
<sequence>MLLKNLANNTDKQNLWYSLNGTRQVQKLEPAIMSHGLMGLKLEKGVFSEVKIG</sequence>
<protein>
    <submittedName>
        <fullName evidence="1">Uncharacterized protein</fullName>
    </submittedName>
</protein>
<reference evidence="1" key="1">
    <citation type="submission" date="2018-02" db="EMBL/GenBank/DDBJ databases">
        <title>Rhizophora mucronata_Transcriptome.</title>
        <authorList>
            <person name="Meera S.P."/>
            <person name="Sreeshan A."/>
            <person name="Augustine A."/>
        </authorList>
    </citation>
    <scope>NUCLEOTIDE SEQUENCE</scope>
    <source>
        <tissue evidence="1">Leaf</tissue>
    </source>
</reference>
<dbReference type="AlphaFoldDB" id="A0A2P2NR90"/>
<organism evidence="1">
    <name type="scientific">Rhizophora mucronata</name>
    <name type="common">Asiatic mangrove</name>
    <dbReference type="NCBI Taxonomy" id="61149"/>
    <lineage>
        <taxon>Eukaryota</taxon>
        <taxon>Viridiplantae</taxon>
        <taxon>Streptophyta</taxon>
        <taxon>Embryophyta</taxon>
        <taxon>Tracheophyta</taxon>
        <taxon>Spermatophyta</taxon>
        <taxon>Magnoliopsida</taxon>
        <taxon>eudicotyledons</taxon>
        <taxon>Gunneridae</taxon>
        <taxon>Pentapetalae</taxon>
        <taxon>rosids</taxon>
        <taxon>fabids</taxon>
        <taxon>Malpighiales</taxon>
        <taxon>Rhizophoraceae</taxon>
        <taxon>Rhizophora</taxon>
    </lineage>
</organism>
<accession>A0A2P2NR90</accession>